<dbReference type="EC" id="2.7.13.3" evidence="2"/>
<dbReference type="Pfam" id="PF02518">
    <property type="entry name" value="HATPase_c"/>
    <property type="match status" value="1"/>
</dbReference>
<dbReference type="SUPFAM" id="SSF47384">
    <property type="entry name" value="Homodimeric domain of signal transducing histidine kinase"/>
    <property type="match status" value="1"/>
</dbReference>
<gene>
    <name evidence="5" type="ORF">BGO89_01125</name>
</gene>
<dbReference type="InterPro" id="IPR003661">
    <property type="entry name" value="HisK_dim/P_dom"/>
</dbReference>
<evidence type="ECO:0000259" key="4">
    <source>
        <dbReference type="PROSITE" id="PS50109"/>
    </source>
</evidence>
<dbReference type="SMART" id="SM00387">
    <property type="entry name" value="HATPase_c"/>
    <property type="match status" value="1"/>
</dbReference>
<dbReference type="InterPro" id="IPR005467">
    <property type="entry name" value="His_kinase_dom"/>
</dbReference>
<comment type="catalytic activity">
    <reaction evidence="1">
        <text>ATP + protein L-histidine = ADP + protein N-phospho-L-histidine.</text>
        <dbReference type="EC" id="2.7.13.3"/>
    </reaction>
</comment>
<sequence length="419" mass="46624">MIVADLPQNEEERLQTLYESQLLDTAEEEEFSEIVQLVSQICGTPISLISFIDRNRQWFKAKKGLDDSETPRDMAFCSHAILQGGVFVVPDAMQDMRFADSPYVLGAPYVRFYAGVPVCASNGHAIGTLCVIGPEPRSLSEREERALTVLARHVSHLVDLRIAQNLTQRLVAELHDRNATLEQLTRAATRLLSVMAHDVRSPLASIIALIDEFSDTPDVIIELLPEIRRQAVIAKDILDQTLTWTGTMLRGDRPMARQTVDVRSLFDEEVGLQDAVFREKNITVEAMAEEGEIDVDPYLLRFVVHTLLGNATKFTENGSIRLDARTIGNELVVTISDTGMGMPADVLQRLFDWSRRHGRPGTRSEQGAGLALLLVKEFLDMIHGTIEVHSEEGSGTTFAIHVPLSRDEAMAHDDVDDLS</sequence>
<keyword evidence="3" id="KW-0597">Phosphoprotein</keyword>
<dbReference type="GO" id="GO:0000155">
    <property type="term" value="F:phosphorelay sensor kinase activity"/>
    <property type="evidence" value="ECO:0007669"/>
    <property type="project" value="InterPro"/>
</dbReference>
<dbReference type="CDD" id="cd00082">
    <property type="entry name" value="HisKA"/>
    <property type="match status" value="1"/>
</dbReference>
<dbReference type="PANTHER" id="PTHR43102">
    <property type="entry name" value="SLR1143 PROTEIN"/>
    <property type="match status" value="1"/>
</dbReference>
<dbReference type="InterPro" id="IPR029016">
    <property type="entry name" value="GAF-like_dom_sf"/>
</dbReference>
<evidence type="ECO:0000256" key="3">
    <source>
        <dbReference type="ARBA" id="ARBA00022553"/>
    </source>
</evidence>
<dbReference type="PROSITE" id="PS50109">
    <property type="entry name" value="HIS_KIN"/>
    <property type="match status" value="1"/>
</dbReference>
<protein>
    <recommendedName>
        <fullName evidence="2">histidine kinase</fullName>
        <ecNumber evidence="2">2.7.13.3</ecNumber>
    </recommendedName>
</protein>
<evidence type="ECO:0000313" key="6">
    <source>
        <dbReference type="Proteomes" id="UP000184233"/>
    </source>
</evidence>
<accession>A0A1M3L6W4</accession>
<dbReference type="Gene3D" id="3.30.565.10">
    <property type="entry name" value="Histidine kinase-like ATPase, C-terminal domain"/>
    <property type="match status" value="1"/>
</dbReference>
<dbReference type="InterPro" id="IPR003594">
    <property type="entry name" value="HATPase_dom"/>
</dbReference>
<dbReference type="SUPFAM" id="SSF55874">
    <property type="entry name" value="ATPase domain of HSP90 chaperone/DNA topoisomerase II/histidine kinase"/>
    <property type="match status" value="1"/>
</dbReference>
<dbReference type="PANTHER" id="PTHR43102:SF2">
    <property type="entry name" value="GAF DOMAIN-CONTAINING PROTEIN"/>
    <property type="match status" value="1"/>
</dbReference>
<dbReference type="STRING" id="1895771.BGO89_01125"/>
<dbReference type="Proteomes" id="UP000184233">
    <property type="component" value="Unassembled WGS sequence"/>
</dbReference>
<feature type="domain" description="Histidine kinase" evidence="4">
    <location>
        <begin position="194"/>
        <end position="406"/>
    </location>
</feature>
<dbReference type="SMART" id="SM00065">
    <property type="entry name" value="GAF"/>
    <property type="match status" value="1"/>
</dbReference>
<evidence type="ECO:0000256" key="2">
    <source>
        <dbReference type="ARBA" id="ARBA00012438"/>
    </source>
</evidence>
<evidence type="ECO:0000313" key="5">
    <source>
        <dbReference type="EMBL" id="OJX61219.1"/>
    </source>
</evidence>
<name>A0A1M3L6W4_9BACT</name>
<dbReference type="InterPro" id="IPR036097">
    <property type="entry name" value="HisK_dim/P_sf"/>
</dbReference>
<dbReference type="Pfam" id="PF01590">
    <property type="entry name" value="GAF"/>
    <property type="match status" value="1"/>
</dbReference>
<dbReference type="PRINTS" id="PR00344">
    <property type="entry name" value="BCTRLSENSOR"/>
</dbReference>
<dbReference type="InterPro" id="IPR036890">
    <property type="entry name" value="HATPase_C_sf"/>
</dbReference>
<dbReference type="SUPFAM" id="SSF55781">
    <property type="entry name" value="GAF domain-like"/>
    <property type="match status" value="1"/>
</dbReference>
<dbReference type="Gene3D" id="1.10.287.130">
    <property type="match status" value="1"/>
</dbReference>
<reference evidence="5 6" key="1">
    <citation type="submission" date="2016-09" db="EMBL/GenBank/DDBJ databases">
        <title>Genome-resolved meta-omics ties microbial dynamics to process performance in biotechnology for thiocyanate degradation.</title>
        <authorList>
            <person name="Kantor R.S."/>
            <person name="Huddy R.J."/>
            <person name="Iyer R."/>
            <person name="Thomas B.C."/>
            <person name="Brown C.T."/>
            <person name="Anantharaman K."/>
            <person name="Tringe S."/>
            <person name="Hettich R.L."/>
            <person name="Harrison S.T."/>
            <person name="Banfield J.F."/>
        </authorList>
    </citation>
    <scope>NUCLEOTIDE SEQUENCE [LARGE SCALE GENOMIC DNA]</scope>
    <source>
        <strain evidence="5">59-99</strain>
    </source>
</reference>
<proteinExistence type="predicted"/>
<organism evidence="5 6">
    <name type="scientific">Candidatus Kapaibacterium thiocyanatum</name>
    <dbReference type="NCBI Taxonomy" id="1895771"/>
    <lineage>
        <taxon>Bacteria</taxon>
        <taxon>Pseudomonadati</taxon>
        <taxon>Candidatus Kapaibacteriota</taxon>
        <taxon>Candidatus Kapaibacteriia</taxon>
        <taxon>Candidatus Kapaibacteriales</taxon>
        <taxon>Candidatus Kapaibacteriaceae</taxon>
        <taxon>Candidatus Kapaibacterium</taxon>
    </lineage>
</organism>
<evidence type="ECO:0000256" key="1">
    <source>
        <dbReference type="ARBA" id="ARBA00000085"/>
    </source>
</evidence>
<comment type="caution">
    <text evidence="5">The sequence shown here is derived from an EMBL/GenBank/DDBJ whole genome shotgun (WGS) entry which is preliminary data.</text>
</comment>
<dbReference type="InterPro" id="IPR003018">
    <property type="entry name" value="GAF"/>
</dbReference>
<dbReference type="InterPro" id="IPR004358">
    <property type="entry name" value="Sig_transdc_His_kin-like_C"/>
</dbReference>
<dbReference type="AlphaFoldDB" id="A0A1M3L6W4"/>
<dbReference type="Gene3D" id="3.30.450.40">
    <property type="match status" value="1"/>
</dbReference>
<dbReference type="EMBL" id="MKVH01000002">
    <property type="protein sequence ID" value="OJX61219.1"/>
    <property type="molecule type" value="Genomic_DNA"/>
</dbReference>